<proteinExistence type="predicted"/>
<comment type="pathway">
    <text evidence="1">Metabolic intermediate biosynthesis; chorismate biosynthesis; chorismate from D-erythrose 4-phosphate and phosphoenolpyruvate: step 4/7.</text>
</comment>
<dbReference type="CDD" id="cd01065">
    <property type="entry name" value="NAD_bind_Shikimate_DH"/>
    <property type="match status" value="1"/>
</dbReference>
<dbReference type="InterPro" id="IPR013708">
    <property type="entry name" value="Shikimate_DH-bd_N"/>
</dbReference>
<keyword evidence="2" id="KW-0028">Amino-acid biosynthesis</keyword>
<dbReference type="PATRIC" id="fig|1938.6.peg.8719"/>
<dbReference type="GO" id="GO:0019632">
    <property type="term" value="P:shikimate metabolic process"/>
    <property type="evidence" value="ECO:0007669"/>
    <property type="project" value="TreeGrafter"/>
</dbReference>
<keyword evidence="2" id="KW-0057">Aromatic amino acid biosynthesis</keyword>
<protein>
    <submittedName>
        <fullName evidence="4">Shikimate dehydrogenase</fullName>
    </submittedName>
</protein>
<dbReference type="OrthoDB" id="3609723at2"/>
<evidence type="ECO:0000259" key="3">
    <source>
        <dbReference type="Pfam" id="PF08501"/>
    </source>
</evidence>
<evidence type="ECO:0000313" key="5">
    <source>
        <dbReference type="Proteomes" id="UP000037023"/>
    </source>
</evidence>
<dbReference type="Proteomes" id="UP000037023">
    <property type="component" value="Unassembled WGS sequence"/>
</dbReference>
<dbReference type="SUPFAM" id="SSF51735">
    <property type="entry name" value="NAD(P)-binding Rossmann-fold domains"/>
    <property type="match status" value="1"/>
</dbReference>
<dbReference type="GO" id="GO:0004764">
    <property type="term" value="F:shikimate 3-dehydrogenase (NADP+) activity"/>
    <property type="evidence" value="ECO:0007669"/>
    <property type="project" value="InterPro"/>
</dbReference>
<sequence length="275" mass="29008">MPERPGIGGSTRLYAVLGCPVAQVKAPALLNPVFSRLGLDAVLVPVLAEPEHLGEIVRGLQRIGNLDGLLVTVPHKADVRRFADTVSGAVTQSGSANALRREPDGRWSAENFDGIGFVRGLSASGFDLAGKRVSLIGAGGAGGALAAAVLAAGAAHLDVCDRDEDRVTEVTNRLGPYWPGRLAGTVTPRLDGADLVVNATPLGLRPDDPLPFDVEGLPSGAAVADIIMEPRETALLRAAEARGHRIHHGSHMLIHQLDLYREFFRLDAPERAELS</sequence>
<organism evidence="4 5">
    <name type="scientific">Streptomyces viridochromogenes</name>
    <dbReference type="NCBI Taxonomy" id="1938"/>
    <lineage>
        <taxon>Bacteria</taxon>
        <taxon>Bacillati</taxon>
        <taxon>Actinomycetota</taxon>
        <taxon>Actinomycetes</taxon>
        <taxon>Kitasatosporales</taxon>
        <taxon>Streptomycetaceae</taxon>
        <taxon>Streptomyces</taxon>
    </lineage>
</organism>
<dbReference type="Gene3D" id="3.40.50.10860">
    <property type="entry name" value="Leucine Dehydrogenase, chain A, domain 1"/>
    <property type="match status" value="1"/>
</dbReference>
<dbReference type="AlphaFoldDB" id="A0A0L8J0W8"/>
<dbReference type="GO" id="GO:0009423">
    <property type="term" value="P:chorismate biosynthetic process"/>
    <property type="evidence" value="ECO:0007669"/>
    <property type="project" value="TreeGrafter"/>
</dbReference>
<comment type="caution">
    <text evidence="4">The sequence shown here is derived from an EMBL/GenBank/DDBJ whole genome shotgun (WGS) entry which is preliminary data.</text>
</comment>
<dbReference type="GO" id="GO:0009073">
    <property type="term" value="P:aromatic amino acid family biosynthetic process"/>
    <property type="evidence" value="ECO:0007669"/>
    <property type="project" value="UniProtKB-KW"/>
</dbReference>
<dbReference type="InterPro" id="IPR046346">
    <property type="entry name" value="Aminoacid_DH-like_N_sf"/>
</dbReference>
<accession>A0A0L8J0W8</accession>
<evidence type="ECO:0000313" key="4">
    <source>
        <dbReference type="EMBL" id="KOG07303.1"/>
    </source>
</evidence>
<evidence type="ECO:0000256" key="2">
    <source>
        <dbReference type="ARBA" id="ARBA00023141"/>
    </source>
</evidence>
<evidence type="ECO:0000256" key="1">
    <source>
        <dbReference type="ARBA" id="ARBA00004871"/>
    </source>
</evidence>
<name>A0A0L8J0W8_STRVR</name>
<dbReference type="SUPFAM" id="SSF53223">
    <property type="entry name" value="Aminoacid dehydrogenase-like, N-terminal domain"/>
    <property type="match status" value="1"/>
</dbReference>
<dbReference type="PANTHER" id="PTHR21089">
    <property type="entry name" value="SHIKIMATE DEHYDROGENASE"/>
    <property type="match status" value="1"/>
</dbReference>
<reference evidence="4 5" key="1">
    <citation type="submission" date="2015-06" db="EMBL/GenBank/DDBJ databases">
        <authorList>
            <person name="Hoefler B.C."/>
            <person name="Straight P.D."/>
        </authorList>
    </citation>
    <scope>NUCLEOTIDE SEQUENCE [LARGE SCALE GENOMIC DNA]</scope>
    <source>
        <strain evidence="4 5">NRRL 3427</strain>
    </source>
</reference>
<dbReference type="Pfam" id="PF08501">
    <property type="entry name" value="Shikimate_dh_N"/>
    <property type="match status" value="1"/>
</dbReference>
<dbReference type="InterPro" id="IPR022893">
    <property type="entry name" value="Shikimate_DH_fam"/>
</dbReference>
<dbReference type="EMBL" id="LGUP01000415">
    <property type="protein sequence ID" value="KOG07303.1"/>
    <property type="molecule type" value="Genomic_DNA"/>
</dbReference>
<dbReference type="InterPro" id="IPR036291">
    <property type="entry name" value="NAD(P)-bd_dom_sf"/>
</dbReference>
<gene>
    <name evidence="4" type="ORF">ADK34_40495</name>
</gene>
<dbReference type="PANTHER" id="PTHR21089:SF1">
    <property type="entry name" value="BIFUNCTIONAL 3-DEHYDROQUINATE DEHYDRATASE_SHIKIMATE DEHYDROGENASE, CHLOROPLASTIC"/>
    <property type="match status" value="1"/>
</dbReference>
<feature type="domain" description="Shikimate dehydrogenase substrate binding N-terminal" evidence="3">
    <location>
        <begin position="16"/>
        <end position="98"/>
    </location>
</feature>
<dbReference type="Gene3D" id="3.40.50.720">
    <property type="entry name" value="NAD(P)-binding Rossmann-like Domain"/>
    <property type="match status" value="1"/>
</dbReference>